<dbReference type="SMART" id="SM00382">
    <property type="entry name" value="AAA"/>
    <property type="match status" value="1"/>
</dbReference>
<dbReference type="RefSeq" id="WP_311658849.1">
    <property type="nucleotide sequence ID" value="NZ_JAVRHY010000007.1"/>
</dbReference>
<accession>A0ABU3B9H7</accession>
<dbReference type="InterPro" id="IPR003593">
    <property type="entry name" value="AAA+_ATPase"/>
</dbReference>
<evidence type="ECO:0000256" key="3">
    <source>
        <dbReference type="ARBA" id="ARBA00022741"/>
    </source>
</evidence>
<dbReference type="InterPro" id="IPR027417">
    <property type="entry name" value="P-loop_NTPase"/>
</dbReference>
<feature type="domain" description="ABC transporter" evidence="5">
    <location>
        <begin position="27"/>
        <end position="272"/>
    </location>
</feature>
<dbReference type="InterPro" id="IPR003439">
    <property type="entry name" value="ABC_transporter-like_ATP-bd"/>
</dbReference>
<organism evidence="6 7">
    <name type="scientific">Spectribacter acetivorans</name>
    <dbReference type="NCBI Taxonomy" id="3075603"/>
    <lineage>
        <taxon>Bacteria</taxon>
        <taxon>Pseudomonadati</taxon>
        <taxon>Pseudomonadota</taxon>
        <taxon>Gammaproteobacteria</taxon>
        <taxon>Salinisphaerales</taxon>
        <taxon>Salinisphaeraceae</taxon>
        <taxon>Spectribacter</taxon>
    </lineage>
</organism>
<reference evidence="6 7" key="1">
    <citation type="submission" date="2023-09" db="EMBL/GenBank/DDBJ databases">
        <authorList>
            <person name="Rey-Velasco X."/>
        </authorList>
    </citation>
    <scope>NUCLEOTIDE SEQUENCE [LARGE SCALE GENOMIC DNA]</scope>
    <source>
        <strain evidence="6 7">P385</strain>
    </source>
</reference>
<gene>
    <name evidence="6" type="ORF">RM531_09335</name>
</gene>
<keyword evidence="4 6" id="KW-0067">ATP-binding</keyword>
<dbReference type="EMBL" id="JAVRHY010000007">
    <property type="protein sequence ID" value="MDT0618680.1"/>
    <property type="molecule type" value="Genomic_DNA"/>
</dbReference>
<sequence length="277" mass="30162">MNRTAAIDTAREWSTRDATGNPAAAIIETRQLGVRYGTQTALTGVDMQLRRGRITAVIGPSGCGKSSFLTCLNRLTDLIPGCRVDGEIRLDGESISGDAVDLVALRRQVGMIFQKPNPFPLSIARNLDLPLKELGLRKTADRRDRAVWALEQAGLWSEVADRLDAPALSLSGGQQQRLCIARAIALAPAVLLMDEPCSALDPIASERIEALIQELSGRYTVVVVTHNLAQARRIADDTALFWLQDGAGRLIEMGATAQMFEQPRHELTQAYVNGRCC</sequence>
<dbReference type="Gene3D" id="3.40.50.300">
    <property type="entry name" value="P-loop containing nucleotide triphosphate hydrolases"/>
    <property type="match status" value="1"/>
</dbReference>
<dbReference type="InterPro" id="IPR005670">
    <property type="entry name" value="PstB-like"/>
</dbReference>
<dbReference type="CDD" id="cd03260">
    <property type="entry name" value="ABC_PstB_phosphate_transporter"/>
    <property type="match status" value="1"/>
</dbReference>
<evidence type="ECO:0000313" key="7">
    <source>
        <dbReference type="Proteomes" id="UP001259982"/>
    </source>
</evidence>
<dbReference type="InterPro" id="IPR017871">
    <property type="entry name" value="ABC_transporter-like_CS"/>
</dbReference>
<evidence type="ECO:0000256" key="2">
    <source>
        <dbReference type="ARBA" id="ARBA00022592"/>
    </source>
</evidence>
<proteinExistence type="predicted"/>
<comment type="caution">
    <text evidence="6">The sequence shown here is derived from an EMBL/GenBank/DDBJ whole genome shotgun (WGS) entry which is preliminary data.</text>
</comment>
<dbReference type="Proteomes" id="UP001259982">
    <property type="component" value="Unassembled WGS sequence"/>
</dbReference>
<keyword evidence="3" id="KW-0547">Nucleotide-binding</keyword>
<dbReference type="PANTHER" id="PTHR43423:SF1">
    <property type="entry name" value="ABC TRANSPORTER I FAMILY MEMBER 17"/>
    <property type="match status" value="1"/>
</dbReference>
<dbReference type="PROSITE" id="PS50893">
    <property type="entry name" value="ABC_TRANSPORTER_2"/>
    <property type="match status" value="1"/>
</dbReference>
<dbReference type="PANTHER" id="PTHR43423">
    <property type="entry name" value="ABC TRANSPORTER I FAMILY MEMBER 17"/>
    <property type="match status" value="1"/>
</dbReference>
<dbReference type="GO" id="GO:0005524">
    <property type="term" value="F:ATP binding"/>
    <property type="evidence" value="ECO:0007669"/>
    <property type="project" value="UniProtKB-KW"/>
</dbReference>
<evidence type="ECO:0000313" key="6">
    <source>
        <dbReference type="EMBL" id="MDT0618680.1"/>
    </source>
</evidence>
<keyword evidence="1" id="KW-0813">Transport</keyword>
<dbReference type="PROSITE" id="PS00211">
    <property type="entry name" value="ABC_TRANSPORTER_1"/>
    <property type="match status" value="1"/>
</dbReference>
<name>A0ABU3B9H7_9GAMM</name>
<evidence type="ECO:0000256" key="4">
    <source>
        <dbReference type="ARBA" id="ARBA00022840"/>
    </source>
</evidence>
<dbReference type="SUPFAM" id="SSF52540">
    <property type="entry name" value="P-loop containing nucleoside triphosphate hydrolases"/>
    <property type="match status" value="1"/>
</dbReference>
<keyword evidence="7" id="KW-1185">Reference proteome</keyword>
<evidence type="ECO:0000256" key="1">
    <source>
        <dbReference type="ARBA" id="ARBA00022448"/>
    </source>
</evidence>
<dbReference type="Pfam" id="PF00005">
    <property type="entry name" value="ABC_tran"/>
    <property type="match status" value="1"/>
</dbReference>
<evidence type="ECO:0000259" key="5">
    <source>
        <dbReference type="PROSITE" id="PS50893"/>
    </source>
</evidence>
<keyword evidence="2" id="KW-0592">Phosphate transport</keyword>
<protein>
    <submittedName>
        <fullName evidence="6">Phosphate ABC transporter ATP-binding protein</fullName>
    </submittedName>
</protein>